<evidence type="ECO:0008006" key="3">
    <source>
        <dbReference type="Google" id="ProtNLM"/>
    </source>
</evidence>
<reference evidence="2" key="1">
    <citation type="submission" date="2015-01" db="EMBL/GenBank/DDBJ databases">
        <authorList>
            <person name="Aksoy S."/>
            <person name="Warren W."/>
            <person name="Wilson R.K."/>
        </authorList>
    </citation>
    <scope>NUCLEOTIDE SEQUENCE [LARGE SCALE GENOMIC DNA]</scope>
    <source>
        <strain evidence="2">IAEA</strain>
    </source>
</reference>
<dbReference type="EMBL" id="JXJN01021950">
    <property type="status" value="NOT_ANNOTATED_CDS"/>
    <property type="molecule type" value="Genomic_DNA"/>
</dbReference>
<evidence type="ECO:0000313" key="2">
    <source>
        <dbReference type="Proteomes" id="UP000092460"/>
    </source>
</evidence>
<sequence>MLDGSKHTSASNKEGGDSIALSLKCRSYDSVPSLQSLLGEGCHYKSFIVDRVKAGIKEFPFVALIYRKDRNMFTQFCAGTLSSKEYALISAHCFLYGTLTVNSSGIMSPTTRNNVCGTKNDPSAYNRVKLYTNWIQRIIWD</sequence>
<evidence type="ECO:0000313" key="1">
    <source>
        <dbReference type="EnsemblMetazoa" id="GPPI042904-PA"/>
    </source>
</evidence>
<dbReference type="InterPro" id="IPR009003">
    <property type="entry name" value="Peptidase_S1_PA"/>
</dbReference>
<protein>
    <recommendedName>
        <fullName evidence="3">Peptidase S1 domain-containing protein</fullName>
    </recommendedName>
</protein>
<reference evidence="1" key="2">
    <citation type="submission" date="2020-05" db="UniProtKB">
        <authorList>
            <consortium name="EnsemblMetazoa"/>
        </authorList>
    </citation>
    <scope>IDENTIFICATION</scope>
    <source>
        <strain evidence="1">IAEA</strain>
    </source>
</reference>
<name>A0A1B0BWR8_9MUSC</name>
<dbReference type="Proteomes" id="UP000092460">
    <property type="component" value="Unassembled WGS sequence"/>
</dbReference>
<dbReference type="STRING" id="67801.A0A1B0BWR8"/>
<dbReference type="VEuPathDB" id="VectorBase:GPPI042904"/>
<accession>A0A1B0BWR8</accession>
<dbReference type="EnsemblMetazoa" id="GPPI042904-RA">
    <property type="protein sequence ID" value="GPPI042904-PA"/>
    <property type="gene ID" value="GPPI042904"/>
</dbReference>
<dbReference type="EMBL" id="JXJN01021949">
    <property type="status" value="NOT_ANNOTATED_CDS"/>
    <property type="molecule type" value="Genomic_DNA"/>
</dbReference>
<dbReference type="Gene3D" id="2.40.10.10">
    <property type="entry name" value="Trypsin-like serine proteases"/>
    <property type="match status" value="1"/>
</dbReference>
<dbReference type="SUPFAM" id="SSF50494">
    <property type="entry name" value="Trypsin-like serine proteases"/>
    <property type="match status" value="1"/>
</dbReference>
<keyword evidence="2" id="KW-1185">Reference proteome</keyword>
<dbReference type="AlphaFoldDB" id="A0A1B0BWR8"/>
<dbReference type="InterPro" id="IPR043504">
    <property type="entry name" value="Peptidase_S1_PA_chymotrypsin"/>
</dbReference>
<organism evidence="1 2">
    <name type="scientific">Glossina palpalis gambiensis</name>
    <dbReference type="NCBI Taxonomy" id="67801"/>
    <lineage>
        <taxon>Eukaryota</taxon>
        <taxon>Metazoa</taxon>
        <taxon>Ecdysozoa</taxon>
        <taxon>Arthropoda</taxon>
        <taxon>Hexapoda</taxon>
        <taxon>Insecta</taxon>
        <taxon>Pterygota</taxon>
        <taxon>Neoptera</taxon>
        <taxon>Endopterygota</taxon>
        <taxon>Diptera</taxon>
        <taxon>Brachycera</taxon>
        <taxon>Muscomorpha</taxon>
        <taxon>Hippoboscoidea</taxon>
        <taxon>Glossinidae</taxon>
        <taxon>Glossina</taxon>
    </lineage>
</organism>
<proteinExistence type="predicted"/>